<comment type="subcellular location">
    <subcellularLocation>
        <location evidence="3">Nucleus</location>
    </subcellularLocation>
</comment>
<dbReference type="Proteomes" id="UP000440578">
    <property type="component" value="Unassembled WGS sequence"/>
</dbReference>
<evidence type="ECO:0000259" key="6">
    <source>
        <dbReference type="PROSITE" id="PS51433"/>
    </source>
</evidence>
<protein>
    <submittedName>
        <fullName evidence="7">GA-binding protein alpha chain</fullName>
    </submittedName>
</protein>
<feature type="compositionally biased region" description="Acidic residues" evidence="4">
    <location>
        <begin position="29"/>
        <end position="46"/>
    </location>
</feature>
<comment type="caution">
    <text evidence="7">The sequence shown here is derived from an EMBL/GenBank/DDBJ whole genome shotgun (WGS) entry which is preliminary data.</text>
</comment>
<feature type="domain" description="ETS" evidence="5">
    <location>
        <begin position="443"/>
        <end position="523"/>
    </location>
</feature>
<evidence type="ECO:0000256" key="4">
    <source>
        <dbReference type="SAM" id="MobiDB-lite"/>
    </source>
</evidence>
<dbReference type="Pfam" id="PF00178">
    <property type="entry name" value="Ets"/>
    <property type="match status" value="1"/>
</dbReference>
<evidence type="ECO:0000256" key="3">
    <source>
        <dbReference type="RuleBase" id="RU004019"/>
    </source>
</evidence>
<dbReference type="InterPro" id="IPR003118">
    <property type="entry name" value="Pointed_dom"/>
</dbReference>
<dbReference type="Gene3D" id="1.10.150.50">
    <property type="entry name" value="Transcription Factor, Ets-1"/>
    <property type="match status" value="1"/>
</dbReference>
<evidence type="ECO:0000259" key="5">
    <source>
        <dbReference type="PROSITE" id="PS50061"/>
    </source>
</evidence>
<gene>
    <name evidence="7" type="primary">Gabpa_1</name>
    <name evidence="7" type="ORF">FJT64_024448</name>
</gene>
<dbReference type="GO" id="GO:0000981">
    <property type="term" value="F:DNA-binding transcription factor activity, RNA polymerase II-specific"/>
    <property type="evidence" value="ECO:0007669"/>
    <property type="project" value="TreeGrafter"/>
</dbReference>
<dbReference type="InterPro" id="IPR000418">
    <property type="entry name" value="Ets_dom"/>
</dbReference>
<dbReference type="SUPFAM" id="SSF47769">
    <property type="entry name" value="SAM/Pointed domain"/>
    <property type="match status" value="1"/>
</dbReference>
<keyword evidence="8" id="KW-1185">Reference proteome</keyword>
<dbReference type="SMART" id="SM00251">
    <property type="entry name" value="SAM_PNT"/>
    <property type="match status" value="1"/>
</dbReference>
<dbReference type="PANTHER" id="PTHR11849:SF195">
    <property type="entry name" value="GA-BINDING PROTEIN ALPHA CHAIN"/>
    <property type="match status" value="1"/>
</dbReference>
<dbReference type="Gene3D" id="1.10.10.10">
    <property type="entry name" value="Winged helix-like DNA-binding domain superfamily/Winged helix DNA-binding domain"/>
    <property type="match status" value="1"/>
</dbReference>
<dbReference type="GO" id="GO:0005634">
    <property type="term" value="C:nucleus"/>
    <property type="evidence" value="ECO:0007669"/>
    <property type="project" value="UniProtKB-SubCell"/>
</dbReference>
<dbReference type="GO" id="GO:0043565">
    <property type="term" value="F:sequence-specific DNA binding"/>
    <property type="evidence" value="ECO:0007669"/>
    <property type="project" value="InterPro"/>
</dbReference>
<name>A0A6A4WNM9_AMPAM</name>
<feature type="domain" description="PNT" evidence="6">
    <location>
        <begin position="341"/>
        <end position="434"/>
    </location>
</feature>
<dbReference type="AlphaFoldDB" id="A0A6A4WNM9"/>
<dbReference type="OrthoDB" id="10067219at2759"/>
<dbReference type="PANTHER" id="PTHR11849">
    <property type="entry name" value="ETS"/>
    <property type="match status" value="1"/>
</dbReference>
<sequence length="565" mass="63616">MCRPSSSLEKMSDSSELSEDEYGSSGDFSNDEVDSVDELDGSDVDADYSPPNAITYGGGDPLADEDLEMDAGERRRRSSEGEGGAVQLTEHIGLQEPLASLRDLLEQRMGMELSGYEYWLQGVQQLEPQHTLAEQCIEGEGVVQVNVELSISRGRRMINIIDVLKPSEEYMEQQQRRRERQAARGVKRPLSPPPEAGRKSEPEQEPEPAERELTGEELDTVLEEVAATPDGEETEDDVEMQGVQDDEFMLPDLPIERLSVSPDVPLAPELAVEPSVRSPDELVLPDLVVEPPAPAAERRPVGRPPAKGRRPTAAPAAADPIAVCPAKAAPQTETKQVTRWALSPKFKELQTTFKIPTDPLSWSNQHVRHWLGWALEQFPAAAIRRSEFETMAAKPIYASGVDLCGIDKKKFANLVPTDANDLFWTHLELLRKCKFVDTTAGHIQLWQFLLELLTDKTRREIIHWVGTEGEFKFSDPEMVAHLWGQRKNKPNMNYEKLSRALRYYYDSDMLQKVPGKRFVYKFICDLRAVLGYSPAELSRLVMEAEHRENLANKQRMRHRMAAGFN</sequence>
<dbReference type="PROSITE" id="PS00346">
    <property type="entry name" value="ETS_DOMAIN_2"/>
    <property type="match status" value="1"/>
</dbReference>
<dbReference type="Gene3D" id="3.10.20.90">
    <property type="entry name" value="Phosphatidylinositol 3-kinase Catalytic Subunit, Chain A, domain 1"/>
    <property type="match status" value="1"/>
</dbReference>
<accession>A0A6A4WNM9</accession>
<dbReference type="EMBL" id="VIIS01000929">
    <property type="protein sequence ID" value="KAF0303561.1"/>
    <property type="molecule type" value="Genomic_DNA"/>
</dbReference>
<evidence type="ECO:0000313" key="7">
    <source>
        <dbReference type="EMBL" id="KAF0303561.1"/>
    </source>
</evidence>
<dbReference type="SUPFAM" id="SSF46785">
    <property type="entry name" value="Winged helix' DNA-binding domain"/>
    <property type="match status" value="1"/>
</dbReference>
<dbReference type="PRINTS" id="PR00454">
    <property type="entry name" value="ETSDOMAIN"/>
</dbReference>
<dbReference type="PROSITE" id="PS51433">
    <property type="entry name" value="PNT"/>
    <property type="match status" value="1"/>
</dbReference>
<dbReference type="InterPro" id="IPR013761">
    <property type="entry name" value="SAM/pointed_sf"/>
</dbReference>
<dbReference type="Pfam" id="PF02198">
    <property type="entry name" value="SAM_PNT"/>
    <property type="match status" value="1"/>
</dbReference>
<feature type="region of interest" description="Disordered" evidence="4">
    <location>
        <begin position="290"/>
        <end position="317"/>
    </location>
</feature>
<dbReference type="Pfam" id="PF11620">
    <property type="entry name" value="GABP-alpha"/>
    <property type="match status" value="1"/>
</dbReference>
<keyword evidence="2 3" id="KW-0238">DNA-binding</keyword>
<feature type="region of interest" description="Disordered" evidence="4">
    <location>
        <begin position="1"/>
        <end position="65"/>
    </location>
</feature>
<dbReference type="InterPro" id="IPR046328">
    <property type="entry name" value="ETS_fam"/>
</dbReference>
<feature type="region of interest" description="Disordered" evidence="4">
    <location>
        <begin position="171"/>
        <end position="217"/>
    </location>
</feature>
<dbReference type="PROSITE" id="PS00345">
    <property type="entry name" value="ETS_DOMAIN_1"/>
    <property type="match status" value="1"/>
</dbReference>
<proteinExistence type="inferred from homology"/>
<feature type="compositionally biased region" description="Basic and acidic residues" evidence="4">
    <location>
        <begin position="196"/>
        <end position="214"/>
    </location>
</feature>
<keyword evidence="3" id="KW-0539">Nucleus</keyword>
<evidence type="ECO:0000256" key="1">
    <source>
        <dbReference type="ARBA" id="ARBA00005562"/>
    </source>
</evidence>
<evidence type="ECO:0000256" key="2">
    <source>
        <dbReference type="ARBA" id="ARBA00023125"/>
    </source>
</evidence>
<evidence type="ECO:0000313" key="8">
    <source>
        <dbReference type="Proteomes" id="UP000440578"/>
    </source>
</evidence>
<dbReference type="PROSITE" id="PS50061">
    <property type="entry name" value="ETS_DOMAIN_3"/>
    <property type="match status" value="1"/>
</dbReference>
<dbReference type="InterPro" id="IPR036390">
    <property type="entry name" value="WH_DNA-bd_sf"/>
</dbReference>
<dbReference type="GO" id="GO:0030154">
    <property type="term" value="P:cell differentiation"/>
    <property type="evidence" value="ECO:0007669"/>
    <property type="project" value="TreeGrafter"/>
</dbReference>
<dbReference type="InterPro" id="IPR036388">
    <property type="entry name" value="WH-like_DNA-bd_sf"/>
</dbReference>
<dbReference type="SMART" id="SM00413">
    <property type="entry name" value="ETS"/>
    <property type="match status" value="1"/>
</dbReference>
<comment type="similarity">
    <text evidence="1 3">Belongs to the ETS family.</text>
</comment>
<dbReference type="InterPro" id="IPR024668">
    <property type="entry name" value="GABP_asu_N"/>
</dbReference>
<reference evidence="7 8" key="1">
    <citation type="submission" date="2019-07" db="EMBL/GenBank/DDBJ databases">
        <title>Draft genome assembly of a fouling barnacle, Amphibalanus amphitrite (Darwin, 1854): The first reference genome for Thecostraca.</title>
        <authorList>
            <person name="Kim W."/>
        </authorList>
    </citation>
    <scope>NUCLEOTIDE SEQUENCE [LARGE SCALE GENOMIC DNA]</scope>
    <source>
        <strain evidence="7">SNU_AA5</strain>
        <tissue evidence="7">Soma without cirri and trophi</tissue>
    </source>
</reference>
<organism evidence="7 8">
    <name type="scientific">Amphibalanus amphitrite</name>
    <name type="common">Striped barnacle</name>
    <name type="synonym">Balanus amphitrite</name>
    <dbReference type="NCBI Taxonomy" id="1232801"/>
    <lineage>
        <taxon>Eukaryota</taxon>
        <taxon>Metazoa</taxon>
        <taxon>Ecdysozoa</taxon>
        <taxon>Arthropoda</taxon>
        <taxon>Crustacea</taxon>
        <taxon>Multicrustacea</taxon>
        <taxon>Cirripedia</taxon>
        <taxon>Thoracica</taxon>
        <taxon>Thoracicalcarea</taxon>
        <taxon>Balanomorpha</taxon>
        <taxon>Balanoidea</taxon>
        <taxon>Balanidae</taxon>
        <taxon>Amphibalaninae</taxon>
        <taxon>Amphibalanus</taxon>
    </lineage>
</organism>
<dbReference type="FunFam" id="1.10.150.50:FF:000039">
    <property type="entry name" value="GA-binding protein alpha chain, putative"/>
    <property type="match status" value="1"/>
</dbReference>